<dbReference type="InterPro" id="IPR014031">
    <property type="entry name" value="Ketoacyl_synth_C"/>
</dbReference>
<dbReference type="SUPFAM" id="SSF53901">
    <property type="entry name" value="Thiolase-like"/>
    <property type="match status" value="1"/>
</dbReference>
<dbReference type="Gene3D" id="1.10.1200.10">
    <property type="entry name" value="ACP-like"/>
    <property type="match status" value="1"/>
</dbReference>
<reference evidence="6" key="1">
    <citation type="journal article" date="2015" name="Chem. Sci.">
        <title>A genomic approach to deciphering the mechanism of thiotetronate antibiotics biosynthesis.</title>
        <authorList>
            <person name="Tao W."/>
            <person name="Yurkovich M.E."/>
            <person name="Wen S."/>
            <person name="Lebe K.E."/>
            <person name="Samborskyy M."/>
            <person name="Liu Y."/>
            <person name="Yang A."/>
            <person name="Liu Y."/>
            <person name="Ju Y."/>
            <person name="Deng Z."/>
            <person name="Tosin M."/>
            <person name="Sun Y."/>
            <person name="Leadlay P.F."/>
        </authorList>
    </citation>
    <scope>NUCLEOTIDE SEQUENCE</scope>
    <source>
        <strain evidence="6">ATCC 31319</strain>
    </source>
</reference>
<dbReference type="InterPro" id="IPR032821">
    <property type="entry name" value="PKS_assoc"/>
</dbReference>
<dbReference type="SMART" id="SM00823">
    <property type="entry name" value="PKS_PP"/>
    <property type="match status" value="1"/>
</dbReference>
<sequence>MSAIAVIGMSCRVPGAADPAEFLRNLVAGRSSVTEVPEGRWQGRRGFGGFVDGLDAFDSGFFGMSRREATWTDPQQRLLLELAWECVEDAAVSTADVKASRWGVFVGACADDFRQRYLASGALDRHGHMGTSRSMLANRVSYFFGLRGPSEVVDTGQSSSLVAVHRAVSAIRTGECDAAIAGGVNLNLLGEVTEQIALWGGLSPDGRCHTFDERANGYVRGEGGGLVVLKPLEAALRDGDAVHAVIRGSATAHDGGPELLGTPSADAQQDLVEAAHKAAGVSPEDVAYVELHGTGTPAGDPVEAQALGAAIGRARRVKVGSVKTNVGHLESAAGVTGLLKACLMIRHAVLPPSLNFTRSSLPLDELNLEVVAQQEDLVLRPHEVIGVSSFGMGGTNAHVVVGPPPVVDQDAWSGNVVWCLSARSPHALGELARRLNDHDPGDHTPADVAWTLLHRTRWEHRAVVVGSTWDELRQGLASVLAGNSFAVPLGWEADAGVLRAAGEHLATGDPAAVLALLGAARKVPSLPTHPFDRTEFPVLPDLPVASTPEPDAEPAFADEWRNAPDRSWRVRSLVERELGDLLGEPLPRGTSGVAFRDLGVDSQAQMELVDRINTSTGLALADTDIFDCPTIDDLTTHVNTMMEASCA</sequence>
<dbReference type="InterPro" id="IPR009081">
    <property type="entry name" value="PP-bd_ACP"/>
</dbReference>
<evidence type="ECO:0000259" key="5">
    <source>
        <dbReference type="PROSITE" id="PS52004"/>
    </source>
</evidence>
<feature type="domain" description="Ketosynthase family 3 (KS3)" evidence="5">
    <location>
        <begin position="1"/>
        <end position="403"/>
    </location>
</feature>
<feature type="domain" description="Carrier" evidence="4">
    <location>
        <begin position="564"/>
        <end position="642"/>
    </location>
</feature>
<dbReference type="GO" id="GO:0006633">
    <property type="term" value="P:fatty acid biosynthetic process"/>
    <property type="evidence" value="ECO:0007669"/>
    <property type="project" value="TreeGrafter"/>
</dbReference>
<dbReference type="PROSITE" id="PS52004">
    <property type="entry name" value="KS3_2"/>
    <property type="match status" value="1"/>
</dbReference>
<dbReference type="PROSITE" id="PS50075">
    <property type="entry name" value="CARRIER"/>
    <property type="match status" value="1"/>
</dbReference>
<evidence type="ECO:0000256" key="2">
    <source>
        <dbReference type="ARBA" id="ARBA00022553"/>
    </source>
</evidence>
<dbReference type="Pfam" id="PF02801">
    <property type="entry name" value="Ketoacyl-synt_C"/>
    <property type="match status" value="1"/>
</dbReference>
<dbReference type="Gene3D" id="3.40.47.10">
    <property type="match status" value="1"/>
</dbReference>
<evidence type="ECO:0000256" key="3">
    <source>
        <dbReference type="ARBA" id="ARBA00022679"/>
    </source>
</evidence>
<dbReference type="EMBL" id="LN879412">
    <property type="protein sequence ID" value="CUI25673.1"/>
    <property type="molecule type" value="Genomic_DNA"/>
</dbReference>
<dbReference type="InterPro" id="IPR016039">
    <property type="entry name" value="Thiolase-like"/>
</dbReference>
<evidence type="ECO:0000313" key="6">
    <source>
        <dbReference type="EMBL" id="CUI25673.1"/>
    </source>
</evidence>
<name>A0A0M7BEU2_9PSEU</name>
<dbReference type="InterPro" id="IPR020806">
    <property type="entry name" value="PKS_PP-bd"/>
</dbReference>
<evidence type="ECO:0000259" key="4">
    <source>
        <dbReference type="PROSITE" id="PS50075"/>
    </source>
</evidence>
<dbReference type="GO" id="GO:0031177">
    <property type="term" value="F:phosphopantetheine binding"/>
    <property type="evidence" value="ECO:0007669"/>
    <property type="project" value="InterPro"/>
</dbReference>
<dbReference type="SMART" id="SM00825">
    <property type="entry name" value="PKS_KS"/>
    <property type="match status" value="1"/>
</dbReference>
<dbReference type="InterPro" id="IPR050091">
    <property type="entry name" value="PKS_NRPS_Biosynth_Enz"/>
</dbReference>
<accession>A0A0M7BEU2</accession>
<keyword evidence="2" id="KW-0597">Phosphoprotein</keyword>
<dbReference type="InterPro" id="IPR036736">
    <property type="entry name" value="ACP-like_sf"/>
</dbReference>
<dbReference type="InterPro" id="IPR020841">
    <property type="entry name" value="PKS_Beta-ketoAc_synthase_dom"/>
</dbReference>
<protein>
    <submittedName>
        <fullName evidence="6">Thiolactomycin Polyketide synthase</fullName>
        <ecNumber evidence="6">2.3.1.94</ecNumber>
    </submittedName>
</protein>
<organism evidence="6">
    <name type="scientific">Lentzea sp. ATCC 31319</name>
    <dbReference type="NCBI Taxonomy" id="1718437"/>
    <lineage>
        <taxon>Bacteria</taxon>
        <taxon>Bacillati</taxon>
        <taxon>Actinomycetota</taxon>
        <taxon>Actinomycetes</taxon>
        <taxon>Pseudonocardiales</taxon>
        <taxon>Pseudonocardiaceae</taxon>
        <taxon>Lentzea</taxon>
    </lineage>
</organism>
<dbReference type="InterPro" id="IPR014030">
    <property type="entry name" value="Ketoacyl_synth_N"/>
</dbReference>
<dbReference type="Pfam" id="PF00550">
    <property type="entry name" value="PP-binding"/>
    <property type="match status" value="1"/>
</dbReference>
<dbReference type="EC" id="2.3.1.94" evidence="6"/>
<keyword evidence="6" id="KW-0012">Acyltransferase</keyword>
<keyword evidence="1" id="KW-0596">Phosphopantetheine</keyword>
<dbReference type="Pfam" id="PF16197">
    <property type="entry name" value="KAsynt_C_assoc"/>
    <property type="match status" value="1"/>
</dbReference>
<dbReference type="PANTHER" id="PTHR43775">
    <property type="entry name" value="FATTY ACID SYNTHASE"/>
    <property type="match status" value="1"/>
</dbReference>
<dbReference type="GO" id="GO:0004312">
    <property type="term" value="F:fatty acid synthase activity"/>
    <property type="evidence" value="ECO:0007669"/>
    <property type="project" value="TreeGrafter"/>
</dbReference>
<proteinExistence type="predicted"/>
<dbReference type="CDD" id="cd00833">
    <property type="entry name" value="PKS"/>
    <property type="match status" value="1"/>
</dbReference>
<gene>
    <name evidence="6" type="primary">tlmA</name>
</gene>
<dbReference type="SUPFAM" id="SSF47336">
    <property type="entry name" value="ACP-like"/>
    <property type="match status" value="1"/>
</dbReference>
<dbReference type="GO" id="GO:0047879">
    <property type="term" value="F:erythronolide synthase activity"/>
    <property type="evidence" value="ECO:0007669"/>
    <property type="project" value="UniProtKB-EC"/>
</dbReference>
<dbReference type="AlphaFoldDB" id="A0A0M7BEU2"/>
<dbReference type="Gene3D" id="3.30.70.3290">
    <property type="match status" value="1"/>
</dbReference>
<keyword evidence="3 6" id="KW-0808">Transferase</keyword>
<evidence type="ECO:0000256" key="1">
    <source>
        <dbReference type="ARBA" id="ARBA00022450"/>
    </source>
</evidence>
<dbReference type="PANTHER" id="PTHR43775:SF37">
    <property type="entry name" value="SI:DKEY-61P9.11"/>
    <property type="match status" value="1"/>
</dbReference>
<dbReference type="Pfam" id="PF00109">
    <property type="entry name" value="ketoacyl-synt"/>
    <property type="match status" value="1"/>
</dbReference>